<name>A0AAE5CD53_9BACT</name>
<keyword evidence="3" id="KW-0808">Transferase</keyword>
<dbReference type="AlphaFoldDB" id="A0AAE5CD53"/>
<evidence type="ECO:0000256" key="5">
    <source>
        <dbReference type="ARBA" id="ARBA00055920"/>
    </source>
</evidence>
<comment type="function">
    <text evidence="5">Involved in salt tolerance by producing GG-phosphate from ADP-glucose and glycerol-3-phosphate (G3P), an intermediate in the synthesis of the osmolyte glucosylglycerol (GG).</text>
</comment>
<evidence type="ECO:0000256" key="3">
    <source>
        <dbReference type="ARBA" id="ARBA00022679"/>
    </source>
</evidence>
<gene>
    <name evidence="10" type="ORF">GWO12_16185</name>
</gene>
<evidence type="ECO:0000313" key="10">
    <source>
        <dbReference type="EMBL" id="NIR76620.1"/>
    </source>
</evidence>
<dbReference type="Gene3D" id="3.40.50.2000">
    <property type="entry name" value="Glycogen Phosphorylase B"/>
    <property type="match status" value="2"/>
</dbReference>
<sequence>MSARQSQLVIVANRLPVARVKTKKGMEWKRSPGGLVSALTPFVQKTGGAWIGWTGTTGSAPDLFDFEDIKLVPVGITRGQLENFYDGFCNGTLWPLYHGAVREPEYHRSWWRPYVAVNKRYARMTAETAERGATVWVHDYHLQLVPALLREQRPDLHIGFFLHIPFPPEELFGRLPWRRQILEGLLGANVVGFQTPIGAHNFIRVCRRYTDAKSKAGTLELHGRKTQADAFPISVDVERYASAAESDIVTQRAQEIREQMGRGRRIILGVDRLDYTKGIDVRLRAFSELLSRRRQAIRDYVLVQLAVPSRERVDEYRELRSRVEELVGQINGEFGDVSHVPVHYLHRGLPFTELIALYRAADVMLVTPLADGMNLVAKEYVATRYDDTGVMILSEFAGAAQELKTALQVNPHDVDGLAETIEMALSLPQKEATRRMRKMREAIGNYTVFDWADSFVTALSH</sequence>
<dbReference type="InterPro" id="IPR001830">
    <property type="entry name" value="Glyco_trans_20"/>
</dbReference>
<dbReference type="CDD" id="cd03788">
    <property type="entry name" value="GT20_TPS"/>
    <property type="match status" value="1"/>
</dbReference>
<evidence type="ECO:0000313" key="11">
    <source>
        <dbReference type="Proteomes" id="UP000702544"/>
    </source>
</evidence>
<dbReference type="Proteomes" id="UP000702544">
    <property type="component" value="Unassembled WGS sequence"/>
</dbReference>
<accession>A0AAE5CD53</accession>
<organism evidence="10 11">
    <name type="scientific">Candidatus Kutchimonas denitrificans</name>
    <dbReference type="NCBI Taxonomy" id="3056748"/>
    <lineage>
        <taxon>Bacteria</taxon>
        <taxon>Pseudomonadati</taxon>
        <taxon>Gemmatimonadota</taxon>
        <taxon>Gemmatimonadia</taxon>
        <taxon>Candidatus Palauibacterales</taxon>
        <taxon>Candidatus Palauibacteraceae</taxon>
        <taxon>Candidatus Kutchimonas</taxon>
    </lineage>
</organism>
<evidence type="ECO:0000256" key="9">
    <source>
        <dbReference type="ARBA" id="ARBA00080497"/>
    </source>
</evidence>
<dbReference type="GO" id="GO:0003825">
    <property type="term" value="F:alpha,alpha-trehalose-phosphate synthase (UDP-forming) activity"/>
    <property type="evidence" value="ECO:0007669"/>
    <property type="project" value="TreeGrafter"/>
</dbReference>
<keyword evidence="2" id="KW-0328">Glycosyltransferase</keyword>
<evidence type="ECO:0000256" key="6">
    <source>
        <dbReference type="ARBA" id="ARBA00060702"/>
    </source>
</evidence>
<comment type="catalytic activity">
    <reaction evidence="4">
        <text>ADP-alpha-D-glucose + sn-glycerol 3-phosphate = 2-O-(alpha-D-glucopyranosyl)-sn-glycerol 3-phosphate + ADP + H(+)</text>
        <dbReference type="Rhea" id="RHEA:12881"/>
        <dbReference type="ChEBI" id="CHEBI:15378"/>
        <dbReference type="ChEBI" id="CHEBI:57498"/>
        <dbReference type="ChEBI" id="CHEBI:57597"/>
        <dbReference type="ChEBI" id="CHEBI:87089"/>
        <dbReference type="ChEBI" id="CHEBI:456216"/>
        <dbReference type="EC" id="2.4.1.213"/>
    </reaction>
</comment>
<dbReference type="EMBL" id="JAACAK010000137">
    <property type="protein sequence ID" value="NIR76620.1"/>
    <property type="molecule type" value="Genomic_DNA"/>
</dbReference>
<dbReference type="GO" id="GO:0004805">
    <property type="term" value="F:trehalose-phosphatase activity"/>
    <property type="evidence" value="ECO:0007669"/>
    <property type="project" value="TreeGrafter"/>
</dbReference>
<protein>
    <recommendedName>
        <fullName evidence="8">Glucosylglycerol-phosphate synthase</fullName>
        <ecNumber evidence="7">2.4.1.213</ecNumber>
    </recommendedName>
    <alternativeName>
        <fullName evidence="9">Glucosyl-glycerol-phosphate synthase</fullName>
    </alternativeName>
</protein>
<dbReference type="GO" id="GO:0033828">
    <property type="term" value="F:glucosylglycerol-phosphate synthase activity"/>
    <property type="evidence" value="ECO:0007669"/>
    <property type="project" value="UniProtKB-EC"/>
</dbReference>
<comment type="pathway">
    <text evidence="6">Glycan metabolism; glucosylglycerol biosynthesis.</text>
</comment>
<evidence type="ECO:0000256" key="7">
    <source>
        <dbReference type="ARBA" id="ARBA00066821"/>
    </source>
</evidence>
<evidence type="ECO:0000256" key="8">
    <source>
        <dbReference type="ARBA" id="ARBA00069974"/>
    </source>
</evidence>
<proteinExistence type="inferred from homology"/>
<evidence type="ECO:0000256" key="2">
    <source>
        <dbReference type="ARBA" id="ARBA00022676"/>
    </source>
</evidence>
<dbReference type="SUPFAM" id="SSF53756">
    <property type="entry name" value="UDP-Glycosyltransferase/glycogen phosphorylase"/>
    <property type="match status" value="1"/>
</dbReference>
<comment type="similarity">
    <text evidence="1">Belongs to the glycosyltransferase 20 family.</text>
</comment>
<evidence type="ECO:0000256" key="4">
    <source>
        <dbReference type="ARBA" id="ARBA00052754"/>
    </source>
</evidence>
<dbReference type="GO" id="GO:0005829">
    <property type="term" value="C:cytosol"/>
    <property type="evidence" value="ECO:0007669"/>
    <property type="project" value="TreeGrafter"/>
</dbReference>
<dbReference type="EC" id="2.4.1.213" evidence="7"/>
<dbReference type="GO" id="GO:0005992">
    <property type="term" value="P:trehalose biosynthetic process"/>
    <property type="evidence" value="ECO:0007669"/>
    <property type="project" value="InterPro"/>
</dbReference>
<evidence type="ECO:0000256" key="1">
    <source>
        <dbReference type="ARBA" id="ARBA00008799"/>
    </source>
</evidence>
<reference evidence="10 11" key="1">
    <citation type="submission" date="2020-01" db="EMBL/GenBank/DDBJ databases">
        <title>Genomes assembled from Gulf of Kutch pelagic sediment metagenomes.</title>
        <authorList>
            <person name="Chandrashekar M."/>
            <person name="Mahajan M.S."/>
            <person name="Dave K.J."/>
            <person name="Vatsa P."/>
            <person name="Nathani N.M."/>
        </authorList>
    </citation>
    <scope>NUCLEOTIDE SEQUENCE [LARGE SCALE GENOMIC DNA]</scope>
    <source>
        <strain evidence="10">KS3-K002</strain>
    </source>
</reference>
<dbReference type="PANTHER" id="PTHR10788">
    <property type="entry name" value="TREHALOSE-6-PHOSPHATE SYNTHASE"/>
    <property type="match status" value="1"/>
</dbReference>
<dbReference type="FunFam" id="3.40.50.2000:FF:000010">
    <property type="entry name" value="Alpha,alpha-trehalose-phosphate synthase"/>
    <property type="match status" value="1"/>
</dbReference>
<dbReference type="PANTHER" id="PTHR10788:SF106">
    <property type="entry name" value="BCDNA.GH08860"/>
    <property type="match status" value="1"/>
</dbReference>
<dbReference type="Pfam" id="PF00982">
    <property type="entry name" value="Glyco_transf_20"/>
    <property type="match status" value="1"/>
</dbReference>
<comment type="caution">
    <text evidence="10">The sequence shown here is derived from an EMBL/GenBank/DDBJ whole genome shotgun (WGS) entry which is preliminary data.</text>
</comment>